<reference evidence="2" key="1">
    <citation type="journal article" date="2016" name="Nature">
        <title>Genome evolution in the allotetraploid frog Xenopus laevis.</title>
        <authorList>
            <person name="Session A.M."/>
            <person name="Uno Y."/>
            <person name="Kwon T."/>
            <person name="Chapman J.A."/>
            <person name="Toyoda A."/>
            <person name="Takahashi S."/>
            <person name="Fukui A."/>
            <person name="Hikosaka A."/>
            <person name="Suzuki A."/>
            <person name="Kondo M."/>
            <person name="van Heeringen S.J."/>
            <person name="Quigley I."/>
            <person name="Heinz S."/>
            <person name="Ogino H."/>
            <person name="Ochi H."/>
            <person name="Hellsten U."/>
            <person name="Lyons J.B."/>
            <person name="Simakov O."/>
            <person name="Putnam N."/>
            <person name="Stites J."/>
            <person name="Kuroki Y."/>
            <person name="Tanaka T."/>
            <person name="Michiue T."/>
            <person name="Watanabe M."/>
            <person name="Bogdanovic O."/>
            <person name="Lister R."/>
            <person name="Georgiou G."/>
            <person name="Paranjpe S.S."/>
            <person name="van Kruijsbergen I."/>
            <person name="Shu S."/>
            <person name="Carlson J."/>
            <person name="Kinoshita T."/>
            <person name="Ohta Y."/>
            <person name="Mawaribuchi S."/>
            <person name="Jenkins J."/>
            <person name="Grimwood J."/>
            <person name="Schmutz J."/>
            <person name="Mitros T."/>
            <person name="Mozaffari S.V."/>
            <person name="Suzuki Y."/>
            <person name="Haramoto Y."/>
            <person name="Yamamoto T.S."/>
            <person name="Takagi C."/>
            <person name="Heald R."/>
            <person name="Miller K."/>
            <person name="Haudenschild C."/>
            <person name="Kitzman J."/>
            <person name="Nakayama T."/>
            <person name="Izutsu Y."/>
            <person name="Robert J."/>
            <person name="Fortriede J."/>
            <person name="Burns K."/>
            <person name="Lotay V."/>
            <person name="Karimi K."/>
            <person name="Yasuoka Y."/>
            <person name="Dichmann D.S."/>
            <person name="Flajnik M.F."/>
            <person name="Houston D.W."/>
            <person name="Shendure J."/>
            <person name="DuPasquier L."/>
            <person name="Vize P.D."/>
            <person name="Zorn A.M."/>
            <person name="Ito M."/>
            <person name="Marcotte E.M."/>
            <person name="Wallingford J.B."/>
            <person name="Ito Y."/>
            <person name="Asashima M."/>
            <person name="Ueno N."/>
            <person name="Matsuda Y."/>
            <person name="Veenstra G.J."/>
            <person name="Fujiyama A."/>
            <person name="Harland R.M."/>
            <person name="Taira M."/>
            <person name="Rokhsar D.S."/>
        </authorList>
    </citation>
    <scope>NUCLEOTIDE SEQUENCE [LARGE SCALE GENOMIC DNA]</scope>
    <source>
        <strain evidence="2">J</strain>
    </source>
</reference>
<proteinExistence type="predicted"/>
<protein>
    <submittedName>
        <fullName evidence="1">Uncharacterized protein</fullName>
    </submittedName>
</protein>
<name>A0A974CE15_XENLA</name>
<accession>A0A974CE15</accession>
<sequence length="66" mass="7369">MPIPTLMKQPLQRGTIPSPLPLAIIVFLQLPTNISVSVNLKRIVIIFGASSQKSEEQTDSKHRLYI</sequence>
<dbReference type="Proteomes" id="UP000694892">
    <property type="component" value="Chromosome 7L"/>
</dbReference>
<gene>
    <name evidence="1" type="ORF">XELAEV_18034446mg</name>
</gene>
<evidence type="ECO:0000313" key="1">
    <source>
        <dbReference type="EMBL" id="OCT71467.1"/>
    </source>
</evidence>
<dbReference type="EMBL" id="CM004478">
    <property type="protein sequence ID" value="OCT71467.1"/>
    <property type="molecule type" value="Genomic_DNA"/>
</dbReference>
<dbReference type="AlphaFoldDB" id="A0A974CE15"/>
<organism evidence="1 2">
    <name type="scientific">Xenopus laevis</name>
    <name type="common">African clawed frog</name>
    <dbReference type="NCBI Taxonomy" id="8355"/>
    <lineage>
        <taxon>Eukaryota</taxon>
        <taxon>Metazoa</taxon>
        <taxon>Chordata</taxon>
        <taxon>Craniata</taxon>
        <taxon>Vertebrata</taxon>
        <taxon>Euteleostomi</taxon>
        <taxon>Amphibia</taxon>
        <taxon>Batrachia</taxon>
        <taxon>Anura</taxon>
        <taxon>Pipoidea</taxon>
        <taxon>Pipidae</taxon>
        <taxon>Xenopodinae</taxon>
        <taxon>Xenopus</taxon>
        <taxon>Xenopus</taxon>
    </lineage>
</organism>
<evidence type="ECO:0000313" key="2">
    <source>
        <dbReference type="Proteomes" id="UP000694892"/>
    </source>
</evidence>